<evidence type="ECO:0000259" key="3">
    <source>
        <dbReference type="PROSITE" id="PS51677"/>
    </source>
</evidence>
<dbReference type="GO" id="GO:0016810">
    <property type="term" value="F:hydrolase activity, acting on carbon-nitrogen (but not peptide) bonds"/>
    <property type="evidence" value="ECO:0007669"/>
    <property type="project" value="InterPro"/>
</dbReference>
<accession>A0A345Y3X7</accession>
<protein>
    <submittedName>
        <fullName evidence="4">Poly-beta-1,6-N-acetyl-D-glucosamine N-deacetylase PgaB</fullName>
    </submittedName>
</protein>
<dbReference type="Gene3D" id="3.20.20.370">
    <property type="entry name" value="Glycoside hydrolase/deacetylase"/>
    <property type="match status" value="1"/>
</dbReference>
<dbReference type="NCBIfam" id="TIGR03938">
    <property type="entry name" value="deacetyl_PgaB"/>
    <property type="match status" value="1"/>
</dbReference>
<evidence type="ECO:0000256" key="2">
    <source>
        <dbReference type="SAM" id="SignalP"/>
    </source>
</evidence>
<dbReference type="Gene3D" id="3.20.20.80">
    <property type="entry name" value="Glycosidases"/>
    <property type="match status" value="2"/>
</dbReference>
<feature type="chain" id="PRO_5016832518" evidence="2">
    <location>
        <begin position="25"/>
        <end position="576"/>
    </location>
</feature>
<organism evidence="4 5">
    <name type="scientific">Crenobacter cavernae</name>
    <dbReference type="NCBI Taxonomy" id="2290923"/>
    <lineage>
        <taxon>Bacteria</taxon>
        <taxon>Pseudomonadati</taxon>
        <taxon>Pseudomonadota</taxon>
        <taxon>Betaproteobacteria</taxon>
        <taxon>Neisseriales</taxon>
        <taxon>Neisseriaceae</taxon>
        <taxon>Crenobacter</taxon>
    </lineage>
</organism>
<gene>
    <name evidence="4" type="primary">pgaB</name>
    <name evidence="4" type="ORF">DWG20_03860</name>
</gene>
<dbReference type="RefSeq" id="WP_115432564.1">
    <property type="nucleotide sequence ID" value="NZ_CP031337.1"/>
</dbReference>
<dbReference type="GO" id="GO:0043708">
    <property type="term" value="P:cell adhesion involved in biofilm formation"/>
    <property type="evidence" value="ECO:0007669"/>
    <property type="project" value="InterPro"/>
</dbReference>
<name>A0A345Y3X7_9NEIS</name>
<dbReference type="InterPro" id="IPR011330">
    <property type="entry name" value="Glyco_hydro/deAcase_b/a-brl"/>
</dbReference>
<dbReference type="PROSITE" id="PS51677">
    <property type="entry name" value="NODB"/>
    <property type="match status" value="1"/>
</dbReference>
<dbReference type="Pfam" id="PF01522">
    <property type="entry name" value="Polysacc_deac_1"/>
    <property type="match status" value="1"/>
</dbReference>
<dbReference type="AlphaFoldDB" id="A0A345Y3X7"/>
<dbReference type="PANTHER" id="PTHR34216">
    <property type="match status" value="1"/>
</dbReference>
<keyword evidence="1 2" id="KW-0732">Signal</keyword>
<dbReference type="KEGG" id="ccah:DWG20_03860"/>
<dbReference type="PROSITE" id="PS51257">
    <property type="entry name" value="PROKAR_LIPOPROTEIN"/>
    <property type="match status" value="1"/>
</dbReference>
<reference evidence="4 5" key="1">
    <citation type="submission" date="2018-07" db="EMBL/GenBank/DDBJ databases">
        <title>Crenobacter cavernae sp. nov., isolated from a karst cave.</title>
        <authorList>
            <person name="Zhu H."/>
        </authorList>
    </citation>
    <scope>NUCLEOTIDE SEQUENCE [LARGE SCALE GENOMIC DNA]</scope>
    <source>
        <strain evidence="4 5">K1W11S-77</strain>
    </source>
</reference>
<dbReference type="InterPro" id="IPR023854">
    <property type="entry name" value="PGA_deacetylase_PgaB"/>
</dbReference>
<feature type="signal peptide" evidence="2">
    <location>
        <begin position="1"/>
        <end position="24"/>
    </location>
</feature>
<dbReference type="InterPro" id="IPR032772">
    <property type="entry name" value="PGA_deacetylase_PgaB_C"/>
</dbReference>
<dbReference type="InterPro" id="IPR051398">
    <property type="entry name" value="Polysacch_Deacetylase"/>
</dbReference>
<dbReference type="InterPro" id="IPR002509">
    <property type="entry name" value="NODB_dom"/>
</dbReference>
<evidence type="ECO:0000313" key="5">
    <source>
        <dbReference type="Proteomes" id="UP000254537"/>
    </source>
</evidence>
<dbReference type="SUPFAM" id="SSF88713">
    <property type="entry name" value="Glycoside hydrolase/deacetylase"/>
    <property type="match status" value="1"/>
</dbReference>
<dbReference type="Proteomes" id="UP000254537">
    <property type="component" value="Chromosome"/>
</dbReference>
<dbReference type="GO" id="GO:0005975">
    <property type="term" value="P:carbohydrate metabolic process"/>
    <property type="evidence" value="ECO:0007669"/>
    <property type="project" value="InterPro"/>
</dbReference>
<dbReference type="EMBL" id="CP031337">
    <property type="protein sequence ID" value="AXK38629.1"/>
    <property type="molecule type" value="Genomic_DNA"/>
</dbReference>
<dbReference type="OrthoDB" id="9816280at2"/>
<sequence>MTIRPWKIGLIAALGLACFAPAQAASKFIALCYHEVVHNEGATDPFAVDTRGLVNQLEWLRARGYSFVGIDDVLADREGRRPLPDKAVLLSFDDGYRSVYKHVFPILKLYKAPAVVSLVGGWLDAPMGHTVKDTKLAREGFLLPGEIREMQQSGLIEFASHSYELHRGITANPQGNQQPAATALGYDGRGYESPSAQLQRIDRDLAHNSAAIERLTGRKPRVMVWPYGSYTRPLLDIARKNGMPITLTLNNGINEPDTPLAELSRVLVGADMTLTDFAEEILVREREPGGIAASWTRAMHVSLDQVYDPDPAAQEKKLGQLLDRVLAMGASAVYLRADTDRDGDGRADAVYFPNRRVAVKADLFNRVAWQLRTRAHVQVYAALPLAAFELAGASPSDSDRRAARELVEDLGVSSRFAGLVLSDDPARPGLAEPGAAALFDLAGELFAAARAYQPELKSVVTLHAGKLDDERETLRFSEAIAKALSRADYVELQPQAAVSPGRPWMERAFAAAGSSQKTVFALPSRAVDSGDLARAVATLHLLGARHIAYGPDDVANDLPRLAVMRRAFSLRSQPER</sequence>
<evidence type="ECO:0000256" key="1">
    <source>
        <dbReference type="ARBA" id="ARBA00022729"/>
    </source>
</evidence>
<feature type="domain" description="NodB homology" evidence="3">
    <location>
        <begin position="86"/>
        <end position="329"/>
    </location>
</feature>
<proteinExistence type="predicted"/>
<evidence type="ECO:0000313" key="4">
    <source>
        <dbReference type="EMBL" id="AXK38629.1"/>
    </source>
</evidence>
<dbReference type="PANTHER" id="PTHR34216:SF7">
    <property type="entry name" value="POLY-BETA-1,6-N-ACETYL-D-GLUCOSAMINE N-DEACETYLASE"/>
    <property type="match status" value="1"/>
</dbReference>
<dbReference type="Pfam" id="PF14883">
    <property type="entry name" value="GHL13"/>
    <property type="match status" value="1"/>
</dbReference>